<dbReference type="AlphaFoldDB" id="A0A226E4A1"/>
<feature type="domain" description="Reverse transcriptase" evidence="1">
    <location>
        <begin position="29"/>
        <end position="270"/>
    </location>
</feature>
<dbReference type="InterPro" id="IPR000477">
    <property type="entry name" value="RT_dom"/>
</dbReference>
<dbReference type="Proteomes" id="UP000198287">
    <property type="component" value="Unassembled WGS sequence"/>
</dbReference>
<reference evidence="2 3" key="1">
    <citation type="submission" date="2015-12" db="EMBL/GenBank/DDBJ databases">
        <title>The genome of Folsomia candida.</title>
        <authorList>
            <person name="Faddeeva A."/>
            <person name="Derks M.F."/>
            <person name="Anvar Y."/>
            <person name="Smit S."/>
            <person name="Van Straalen N."/>
            <person name="Roelofs D."/>
        </authorList>
    </citation>
    <scope>NUCLEOTIDE SEQUENCE [LARGE SCALE GENOMIC DNA]</scope>
    <source>
        <strain evidence="2 3">VU population</strain>
        <tissue evidence="2">Whole body</tissue>
    </source>
</reference>
<name>A0A226E4A1_FOLCA</name>
<dbReference type="OMA" id="CVTILAR"/>
<dbReference type="Pfam" id="PF00078">
    <property type="entry name" value="RVT_1"/>
    <property type="match status" value="1"/>
</dbReference>
<accession>A0A226E4A1</accession>
<dbReference type="PROSITE" id="PS50878">
    <property type="entry name" value="RT_POL"/>
    <property type="match status" value="1"/>
</dbReference>
<gene>
    <name evidence="2" type="ORF">Fcan01_13215</name>
</gene>
<evidence type="ECO:0000313" key="3">
    <source>
        <dbReference type="Proteomes" id="UP000198287"/>
    </source>
</evidence>
<dbReference type="Pfam" id="PF26215">
    <property type="entry name" value="HTH_animal"/>
    <property type="match status" value="1"/>
</dbReference>
<evidence type="ECO:0000259" key="1">
    <source>
        <dbReference type="PROSITE" id="PS50878"/>
    </source>
</evidence>
<evidence type="ECO:0000313" key="2">
    <source>
        <dbReference type="EMBL" id="OXA52108.1"/>
    </source>
</evidence>
<dbReference type="InterPro" id="IPR035901">
    <property type="entry name" value="GIY-YIG_endonuc_sf"/>
</dbReference>
<dbReference type="PANTHER" id="PTHR21301">
    <property type="entry name" value="REVERSE TRANSCRIPTASE"/>
    <property type="match status" value="1"/>
</dbReference>
<keyword evidence="3" id="KW-1185">Reference proteome</keyword>
<sequence length="513" mass="59511">MDTNHSSDQQSANLKKEFVTRQDLHFELEKTSIGKTPRSPIIYGAPKVHKKDIPLRPVVDYRNSPTYKLSKYLANILTKVASKHEFSIKNSTEFVEELKKTRSRPGDKKVSFDVTSLFTMVPIPETLEYIKQRLEEYPDLKKLTSLPINDIMSLLELCTTSSYFQFQNQYYKQNYGTAMGSPLSPIIAEFFLQKLELTKIKNNRLIYFWRRYVDDVLCIARGRNQDKILRDINSFHPSIQFTVEEEIDGKIPFLDITIYSKNDSSLGHYVYRKPTQTCQYLNFRSFHPRAHKIGVIDTLLTRAIRLSDDDHVKEEIELTKIILMKNEYPPSLINDRLRRVKIKLLQPPNNKKDEEIKKRIILPWAGDVTSKIASYLRNKMDVDIGYFPGPKIGSIVCNAKQKLQKPRAGVYSIQCNSCPAVYIGETERDFMVRIAEHQNDIRRESTTSPVAAHMIENDHQLDPNSFKLVVPENRKFFRKFKEALHIKKLTSKINISSGVNINPIWSSTLLNFL</sequence>
<organism evidence="2 3">
    <name type="scientific">Folsomia candida</name>
    <name type="common">Springtail</name>
    <dbReference type="NCBI Taxonomy" id="158441"/>
    <lineage>
        <taxon>Eukaryota</taxon>
        <taxon>Metazoa</taxon>
        <taxon>Ecdysozoa</taxon>
        <taxon>Arthropoda</taxon>
        <taxon>Hexapoda</taxon>
        <taxon>Collembola</taxon>
        <taxon>Entomobryomorpha</taxon>
        <taxon>Isotomoidea</taxon>
        <taxon>Isotomidae</taxon>
        <taxon>Proisotominae</taxon>
        <taxon>Folsomia</taxon>
    </lineage>
</organism>
<dbReference type="EMBL" id="LNIX01000007">
    <property type="protein sequence ID" value="OXA52108.1"/>
    <property type="molecule type" value="Genomic_DNA"/>
</dbReference>
<dbReference type="Gene3D" id="3.40.1440.10">
    <property type="entry name" value="GIY-YIG endonuclease"/>
    <property type="match status" value="1"/>
</dbReference>
<dbReference type="InterPro" id="IPR058912">
    <property type="entry name" value="HTH_animal"/>
</dbReference>
<protein>
    <recommendedName>
        <fullName evidence="1">Reverse transcriptase domain-containing protein</fullName>
    </recommendedName>
</protein>
<dbReference type="CDD" id="cd10442">
    <property type="entry name" value="GIY-YIG_PLEs"/>
    <property type="match status" value="1"/>
</dbReference>
<dbReference type="CDD" id="cd00304">
    <property type="entry name" value="RT_like"/>
    <property type="match status" value="1"/>
</dbReference>
<comment type="caution">
    <text evidence="2">The sequence shown here is derived from an EMBL/GenBank/DDBJ whole genome shotgun (WGS) entry which is preliminary data.</text>
</comment>
<proteinExistence type="predicted"/>
<dbReference type="PANTHER" id="PTHR21301:SF10">
    <property type="entry name" value="REVERSE TRANSCRIPTASE DOMAIN-CONTAINING PROTEIN"/>
    <property type="match status" value="1"/>
</dbReference>
<dbReference type="OrthoDB" id="6782675at2759"/>